<dbReference type="AlphaFoldDB" id="W6U2J6"/>
<keyword evidence="1" id="KW-0812">Transmembrane</keyword>
<keyword evidence="3" id="KW-1185">Reference proteome</keyword>
<comment type="caution">
    <text evidence="2">The sequence shown here is derived from an EMBL/GenBank/DDBJ whole genome shotgun (WGS) entry which is preliminary data.</text>
</comment>
<feature type="transmembrane region" description="Helical" evidence="1">
    <location>
        <begin position="41"/>
        <end position="61"/>
    </location>
</feature>
<dbReference type="KEGG" id="egl:EGR_10375"/>
<accession>W6U2J6</accession>
<evidence type="ECO:0000313" key="2">
    <source>
        <dbReference type="EMBL" id="EUB54776.1"/>
    </source>
</evidence>
<keyword evidence="1" id="KW-0472">Membrane</keyword>
<dbReference type="EMBL" id="APAU02000213">
    <property type="protein sequence ID" value="EUB54776.1"/>
    <property type="molecule type" value="Genomic_DNA"/>
</dbReference>
<dbReference type="CTD" id="36346090"/>
<evidence type="ECO:0000256" key="1">
    <source>
        <dbReference type="SAM" id="Phobius"/>
    </source>
</evidence>
<protein>
    <submittedName>
        <fullName evidence="2">Uncharacterized protein</fullName>
    </submittedName>
</protein>
<evidence type="ECO:0000313" key="3">
    <source>
        <dbReference type="Proteomes" id="UP000019149"/>
    </source>
</evidence>
<dbReference type="GeneID" id="36346090"/>
<reference evidence="2 3" key="1">
    <citation type="journal article" date="2013" name="Nat. Genet.">
        <title>The genome of the hydatid tapeworm Echinococcus granulosus.</title>
        <authorList>
            <person name="Zheng H."/>
            <person name="Zhang W."/>
            <person name="Zhang L."/>
            <person name="Zhang Z."/>
            <person name="Li J."/>
            <person name="Lu G."/>
            <person name="Zhu Y."/>
            <person name="Wang Y."/>
            <person name="Huang Y."/>
            <person name="Liu J."/>
            <person name="Kang H."/>
            <person name="Chen J."/>
            <person name="Wang L."/>
            <person name="Chen A."/>
            <person name="Yu S."/>
            <person name="Gao Z."/>
            <person name="Jin L."/>
            <person name="Gu W."/>
            <person name="Wang Z."/>
            <person name="Zhao L."/>
            <person name="Shi B."/>
            <person name="Wen H."/>
            <person name="Lin R."/>
            <person name="Jones M.K."/>
            <person name="Brejova B."/>
            <person name="Vinar T."/>
            <person name="Zhao G."/>
            <person name="McManus D.P."/>
            <person name="Chen Z."/>
            <person name="Zhou Y."/>
            <person name="Wang S."/>
        </authorList>
    </citation>
    <scope>NUCLEOTIDE SEQUENCE [LARGE SCALE GENOMIC DNA]</scope>
</reference>
<organism evidence="2 3">
    <name type="scientific">Echinococcus granulosus</name>
    <name type="common">Hydatid tapeworm</name>
    <dbReference type="NCBI Taxonomy" id="6210"/>
    <lineage>
        <taxon>Eukaryota</taxon>
        <taxon>Metazoa</taxon>
        <taxon>Spiralia</taxon>
        <taxon>Lophotrochozoa</taxon>
        <taxon>Platyhelminthes</taxon>
        <taxon>Cestoda</taxon>
        <taxon>Eucestoda</taxon>
        <taxon>Cyclophyllidea</taxon>
        <taxon>Taeniidae</taxon>
        <taxon>Echinococcus</taxon>
        <taxon>Echinococcus granulosus group</taxon>
    </lineage>
</organism>
<sequence length="78" mass="8168">MSVLPQTVISAEECPTAQCSLAFDTTHVHPSETEGPMSRSLLNVGGILALIWLLRCVIAAFTGPLQPVALVKAGLPVV</sequence>
<gene>
    <name evidence="2" type="ORF">EGR_10375</name>
</gene>
<keyword evidence="1" id="KW-1133">Transmembrane helix</keyword>
<dbReference type="RefSeq" id="XP_024345972.1">
    <property type="nucleotide sequence ID" value="XM_024499624.1"/>
</dbReference>
<dbReference type="Proteomes" id="UP000019149">
    <property type="component" value="Unassembled WGS sequence"/>
</dbReference>
<name>W6U2J6_ECHGR</name>
<proteinExistence type="predicted"/>